<dbReference type="EMBL" id="CAJJDN010000043">
    <property type="protein sequence ID" value="CAD8082167.1"/>
    <property type="molecule type" value="Genomic_DNA"/>
</dbReference>
<keyword evidence="2" id="KW-1185">Reference proteome</keyword>
<dbReference type="Proteomes" id="UP000692954">
    <property type="component" value="Unassembled WGS sequence"/>
</dbReference>
<protein>
    <submittedName>
        <fullName evidence="1">Uncharacterized protein</fullName>
    </submittedName>
</protein>
<reference evidence="1" key="1">
    <citation type="submission" date="2021-01" db="EMBL/GenBank/DDBJ databases">
        <authorList>
            <consortium name="Genoscope - CEA"/>
            <person name="William W."/>
        </authorList>
    </citation>
    <scope>NUCLEOTIDE SEQUENCE</scope>
</reference>
<evidence type="ECO:0000313" key="2">
    <source>
        <dbReference type="Proteomes" id="UP000692954"/>
    </source>
</evidence>
<accession>A0A8S1MM88</accession>
<comment type="caution">
    <text evidence="1">The sequence shown here is derived from an EMBL/GenBank/DDBJ whole genome shotgun (WGS) entry which is preliminary data.</text>
</comment>
<gene>
    <name evidence="1" type="ORF">PSON_ATCC_30995.1.T0430055</name>
</gene>
<name>A0A8S1MM88_9CILI</name>
<dbReference type="AlphaFoldDB" id="A0A8S1MM88"/>
<sequence>MTNKQMIKLKIKIDLFDKLNKENNLQKKVVLILNRLLQCKNIKDQILEMLLKNLTYLLGVNFIQ</sequence>
<proteinExistence type="predicted"/>
<evidence type="ECO:0000313" key="1">
    <source>
        <dbReference type="EMBL" id="CAD8082167.1"/>
    </source>
</evidence>
<organism evidence="1 2">
    <name type="scientific">Paramecium sonneborni</name>
    <dbReference type="NCBI Taxonomy" id="65129"/>
    <lineage>
        <taxon>Eukaryota</taxon>
        <taxon>Sar</taxon>
        <taxon>Alveolata</taxon>
        <taxon>Ciliophora</taxon>
        <taxon>Intramacronucleata</taxon>
        <taxon>Oligohymenophorea</taxon>
        <taxon>Peniculida</taxon>
        <taxon>Parameciidae</taxon>
        <taxon>Paramecium</taxon>
    </lineage>
</organism>